<dbReference type="EMBL" id="JANJQO010000928">
    <property type="protein sequence ID" value="KAJ2973728.1"/>
    <property type="molecule type" value="Genomic_DNA"/>
</dbReference>
<name>A0ACC1N5K4_9HYPO</name>
<reference evidence="1" key="1">
    <citation type="submission" date="2022-08" db="EMBL/GenBank/DDBJ databases">
        <title>Genome Sequence of Lecanicillium fungicola.</title>
        <authorList>
            <person name="Buettner E."/>
        </authorList>
    </citation>
    <scope>NUCLEOTIDE SEQUENCE</scope>
    <source>
        <strain evidence="1">Babe33</strain>
    </source>
</reference>
<comment type="caution">
    <text evidence="1">The sequence shown here is derived from an EMBL/GenBank/DDBJ whole genome shotgun (WGS) entry which is preliminary data.</text>
</comment>
<keyword evidence="2" id="KW-1185">Reference proteome</keyword>
<proteinExistence type="predicted"/>
<evidence type="ECO:0000313" key="1">
    <source>
        <dbReference type="EMBL" id="KAJ2973728.1"/>
    </source>
</evidence>
<evidence type="ECO:0000313" key="2">
    <source>
        <dbReference type="Proteomes" id="UP001143910"/>
    </source>
</evidence>
<accession>A0ACC1N5K4</accession>
<protein>
    <submittedName>
        <fullName evidence="1">Uncharacterized protein</fullName>
    </submittedName>
</protein>
<sequence>MDKYRVFRIIFLHDSLGIFIETDKATGGGELFSFWGTPEEPQHQLETINTGPETHPSYAGSHMMGWIKEEDVATAWEECYSIAREEESERETVEEWYLACTNMLAAKRLVVPKPWWLLPGDRPEDHVFT</sequence>
<gene>
    <name evidence="1" type="ORF">NQ176_g6444</name>
</gene>
<dbReference type="Proteomes" id="UP001143910">
    <property type="component" value="Unassembled WGS sequence"/>
</dbReference>
<organism evidence="1 2">
    <name type="scientific">Zarea fungicola</name>
    <dbReference type="NCBI Taxonomy" id="93591"/>
    <lineage>
        <taxon>Eukaryota</taxon>
        <taxon>Fungi</taxon>
        <taxon>Dikarya</taxon>
        <taxon>Ascomycota</taxon>
        <taxon>Pezizomycotina</taxon>
        <taxon>Sordariomycetes</taxon>
        <taxon>Hypocreomycetidae</taxon>
        <taxon>Hypocreales</taxon>
        <taxon>Cordycipitaceae</taxon>
        <taxon>Zarea</taxon>
    </lineage>
</organism>